<sequence>MNGVGLRHHLSSPTGLNSQGSFQPALPEDGDHFGPSSFDWRFCMRFRSIWWWLGNSNRRGQPLGR</sequence>
<dbReference type="Proteomes" id="UP000265520">
    <property type="component" value="Unassembled WGS sequence"/>
</dbReference>
<keyword evidence="3" id="KW-1185">Reference proteome</keyword>
<feature type="compositionally biased region" description="Polar residues" evidence="1">
    <location>
        <begin position="11"/>
        <end position="22"/>
    </location>
</feature>
<evidence type="ECO:0000256" key="1">
    <source>
        <dbReference type="SAM" id="MobiDB-lite"/>
    </source>
</evidence>
<proteinExistence type="predicted"/>
<feature type="region of interest" description="Disordered" evidence="1">
    <location>
        <begin position="1"/>
        <end position="28"/>
    </location>
</feature>
<accession>A0A392NYA6</accession>
<comment type="caution">
    <text evidence="2">The sequence shown here is derived from an EMBL/GenBank/DDBJ whole genome shotgun (WGS) entry which is preliminary data.</text>
</comment>
<evidence type="ECO:0000313" key="2">
    <source>
        <dbReference type="EMBL" id="MCI04783.1"/>
    </source>
</evidence>
<reference evidence="2 3" key="1">
    <citation type="journal article" date="2018" name="Front. Plant Sci.">
        <title>Red Clover (Trifolium pratense) and Zigzag Clover (T. medium) - A Picture of Genomic Similarities and Differences.</title>
        <authorList>
            <person name="Dluhosova J."/>
            <person name="Istvanek J."/>
            <person name="Nedelnik J."/>
            <person name="Repkova J."/>
        </authorList>
    </citation>
    <scope>NUCLEOTIDE SEQUENCE [LARGE SCALE GENOMIC DNA]</scope>
    <source>
        <strain evidence="3">cv. 10/8</strain>
        <tissue evidence="2">Leaf</tissue>
    </source>
</reference>
<protein>
    <submittedName>
        <fullName evidence="2">Uncharacterized protein</fullName>
    </submittedName>
</protein>
<feature type="compositionally biased region" description="Basic residues" evidence="1">
    <location>
        <begin position="1"/>
        <end position="10"/>
    </location>
</feature>
<dbReference type="AlphaFoldDB" id="A0A392NYA6"/>
<organism evidence="2 3">
    <name type="scientific">Trifolium medium</name>
    <dbReference type="NCBI Taxonomy" id="97028"/>
    <lineage>
        <taxon>Eukaryota</taxon>
        <taxon>Viridiplantae</taxon>
        <taxon>Streptophyta</taxon>
        <taxon>Embryophyta</taxon>
        <taxon>Tracheophyta</taxon>
        <taxon>Spermatophyta</taxon>
        <taxon>Magnoliopsida</taxon>
        <taxon>eudicotyledons</taxon>
        <taxon>Gunneridae</taxon>
        <taxon>Pentapetalae</taxon>
        <taxon>rosids</taxon>
        <taxon>fabids</taxon>
        <taxon>Fabales</taxon>
        <taxon>Fabaceae</taxon>
        <taxon>Papilionoideae</taxon>
        <taxon>50 kb inversion clade</taxon>
        <taxon>NPAAA clade</taxon>
        <taxon>Hologalegina</taxon>
        <taxon>IRL clade</taxon>
        <taxon>Trifolieae</taxon>
        <taxon>Trifolium</taxon>
    </lineage>
</organism>
<dbReference type="EMBL" id="LXQA010056487">
    <property type="protein sequence ID" value="MCI04783.1"/>
    <property type="molecule type" value="Genomic_DNA"/>
</dbReference>
<evidence type="ECO:0000313" key="3">
    <source>
        <dbReference type="Proteomes" id="UP000265520"/>
    </source>
</evidence>
<name>A0A392NYA6_9FABA</name>
<feature type="non-terminal residue" evidence="2">
    <location>
        <position position="65"/>
    </location>
</feature>